<dbReference type="Proteomes" id="UP001524642">
    <property type="component" value="Unassembled WGS sequence"/>
</dbReference>
<dbReference type="EMBL" id="JANJOU010000004">
    <property type="protein sequence ID" value="MCR0981888.1"/>
    <property type="molecule type" value="Genomic_DNA"/>
</dbReference>
<keyword evidence="2" id="KW-1185">Reference proteome</keyword>
<dbReference type="RefSeq" id="WP_257715563.1">
    <property type="nucleotide sequence ID" value="NZ_JANJOU010000004.1"/>
</dbReference>
<proteinExistence type="predicted"/>
<protein>
    <submittedName>
        <fullName evidence="1">Uncharacterized protein</fullName>
    </submittedName>
</protein>
<gene>
    <name evidence="1" type="ORF">NRP21_07490</name>
</gene>
<sequence>MGRMLWRMKGGPQMVADGECGLRLSVTSTEAPASIRFVVEECGDGRQALPLISGYRDEVGAAMEAAEEAAARIAGRRGAGRH</sequence>
<organism evidence="1 2">
    <name type="scientific">Roseomonas populi</name>
    <dbReference type="NCBI Taxonomy" id="3121582"/>
    <lineage>
        <taxon>Bacteria</taxon>
        <taxon>Pseudomonadati</taxon>
        <taxon>Pseudomonadota</taxon>
        <taxon>Alphaproteobacteria</taxon>
        <taxon>Acetobacterales</taxon>
        <taxon>Roseomonadaceae</taxon>
        <taxon>Roseomonas</taxon>
    </lineage>
</organism>
<evidence type="ECO:0000313" key="2">
    <source>
        <dbReference type="Proteomes" id="UP001524642"/>
    </source>
</evidence>
<name>A0ABT1X3A9_9PROT</name>
<reference evidence="1 2" key="1">
    <citation type="submission" date="2022-06" db="EMBL/GenBank/DDBJ databases">
        <title>Roseomonas CN29.</title>
        <authorList>
            <person name="Cheng Y."/>
            <person name="He X."/>
        </authorList>
    </citation>
    <scope>NUCLEOTIDE SEQUENCE [LARGE SCALE GENOMIC DNA]</scope>
    <source>
        <strain evidence="1 2">CN29</strain>
    </source>
</reference>
<comment type="caution">
    <text evidence="1">The sequence shown here is derived from an EMBL/GenBank/DDBJ whole genome shotgun (WGS) entry which is preliminary data.</text>
</comment>
<evidence type="ECO:0000313" key="1">
    <source>
        <dbReference type="EMBL" id="MCR0981888.1"/>
    </source>
</evidence>
<accession>A0ABT1X3A9</accession>